<dbReference type="Pfam" id="PF07859">
    <property type="entry name" value="Abhydrolase_3"/>
    <property type="match status" value="1"/>
</dbReference>
<dbReference type="PANTHER" id="PTHR23025:SF3">
    <property type="entry name" value="HORMONE-SENSITIVE LIPASE"/>
    <property type="match status" value="1"/>
</dbReference>
<proteinExistence type="predicted"/>
<dbReference type="Proteomes" id="UP000028545">
    <property type="component" value="Unassembled WGS sequence"/>
</dbReference>
<comment type="caution">
    <text evidence="2">The sequence shown here is derived from an EMBL/GenBank/DDBJ whole genome shotgun (WGS) entry which is preliminary data.</text>
</comment>
<dbReference type="KEGG" id="sapo:SAPIO_CDS6321"/>
<dbReference type="PANTHER" id="PTHR23025">
    <property type="entry name" value="TRIACYLGLYCEROL LIPASE"/>
    <property type="match status" value="1"/>
</dbReference>
<dbReference type="GO" id="GO:0019433">
    <property type="term" value="P:triglyceride catabolic process"/>
    <property type="evidence" value="ECO:0007669"/>
    <property type="project" value="TreeGrafter"/>
</dbReference>
<dbReference type="EMBL" id="JOWA01000102">
    <property type="protein sequence ID" value="KEZ42087.1"/>
    <property type="molecule type" value="Genomic_DNA"/>
</dbReference>
<dbReference type="InterPro" id="IPR013094">
    <property type="entry name" value="AB_hydrolase_3"/>
</dbReference>
<dbReference type="HOGENOM" id="CLU_012494_13_2_1"/>
<dbReference type="VEuPathDB" id="FungiDB:SAPIO_CDS6321"/>
<dbReference type="InterPro" id="IPR029058">
    <property type="entry name" value="AB_hydrolase_fold"/>
</dbReference>
<evidence type="ECO:0000259" key="1">
    <source>
        <dbReference type="Pfam" id="PF07859"/>
    </source>
</evidence>
<evidence type="ECO:0000313" key="2">
    <source>
        <dbReference type="EMBL" id="KEZ42087.1"/>
    </source>
</evidence>
<gene>
    <name evidence="2" type="ORF">SAPIO_CDS6321</name>
</gene>
<dbReference type="AlphaFoldDB" id="A0A084G425"/>
<organism evidence="2 3">
    <name type="scientific">Pseudallescheria apiosperma</name>
    <name type="common">Scedosporium apiospermum</name>
    <dbReference type="NCBI Taxonomy" id="563466"/>
    <lineage>
        <taxon>Eukaryota</taxon>
        <taxon>Fungi</taxon>
        <taxon>Dikarya</taxon>
        <taxon>Ascomycota</taxon>
        <taxon>Pezizomycotina</taxon>
        <taxon>Sordariomycetes</taxon>
        <taxon>Hypocreomycetidae</taxon>
        <taxon>Microascales</taxon>
        <taxon>Microascaceae</taxon>
        <taxon>Scedosporium</taxon>
    </lineage>
</organism>
<name>A0A084G425_PSEDA</name>
<dbReference type="GO" id="GO:0004806">
    <property type="term" value="F:triacylglycerol lipase activity"/>
    <property type="evidence" value="ECO:0007669"/>
    <property type="project" value="TreeGrafter"/>
</dbReference>
<keyword evidence="3" id="KW-1185">Reference proteome</keyword>
<dbReference type="Gene3D" id="3.40.50.1820">
    <property type="entry name" value="alpha/beta hydrolase"/>
    <property type="match status" value="1"/>
</dbReference>
<dbReference type="OrthoDB" id="408631at2759"/>
<feature type="domain" description="Alpha/beta hydrolase fold-3" evidence="1">
    <location>
        <begin position="100"/>
        <end position="315"/>
    </location>
</feature>
<dbReference type="GO" id="GO:0005829">
    <property type="term" value="C:cytosol"/>
    <property type="evidence" value="ECO:0007669"/>
    <property type="project" value="TreeGrafter"/>
</dbReference>
<dbReference type="GO" id="GO:0004771">
    <property type="term" value="F:sterol ester esterase activity"/>
    <property type="evidence" value="ECO:0007669"/>
    <property type="project" value="TreeGrafter"/>
</dbReference>
<protein>
    <submittedName>
        <fullName evidence="2">Acetyl esterase</fullName>
    </submittedName>
</protein>
<dbReference type="RefSeq" id="XP_016641886.1">
    <property type="nucleotide sequence ID" value="XM_016788452.1"/>
</dbReference>
<evidence type="ECO:0000313" key="3">
    <source>
        <dbReference type="Proteomes" id="UP000028545"/>
    </source>
</evidence>
<dbReference type="OMA" id="GVYLHIH"/>
<reference evidence="2 3" key="1">
    <citation type="journal article" date="2014" name="Genome Announc.">
        <title>Draft genome sequence of the pathogenic fungus Scedosporium apiospermum.</title>
        <authorList>
            <person name="Vandeputte P."/>
            <person name="Ghamrawi S."/>
            <person name="Rechenmann M."/>
            <person name="Iltis A."/>
            <person name="Giraud S."/>
            <person name="Fleury M."/>
            <person name="Thornton C."/>
            <person name="Delhaes L."/>
            <person name="Meyer W."/>
            <person name="Papon N."/>
            <person name="Bouchara J.P."/>
        </authorList>
    </citation>
    <scope>NUCLEOTIDE SEQUENCE [LARGE SCALE GENOMIC DNA]</scope>
    <source>
        <strain evidence="2 3">IHEM 14462</strain>
    </source>
</reference>
<dbReference type="SUPFAM" id="SSF53474">
    <property type="entry name" value="alpha/beta-Hydrolases"/>
    <property type="match status" value="1"/>
</dbReference>
<accession>A0A084G425</accession>
<sequence>MPITSDITLNVSNFSLDSVADDTKKTNAFIEGITIKGPRWHEIGAPKYRQMRETGETPLPLPVYLPEAKDSAVPSRDTGRSVPIRVYTPDNGKPSKGIFLHIHGGGFVLATHRHQDRTLQRYANECQLTAISVGYRLAPEDPWPAAIHDCFDAAEYLVDHGVADYGARLLFVSGESAGACLSALTAFHLLRARPNHRLAGLIFPFGQFDLTLNLPKASLFERPLIINREELQKFGDAYTPGMSIEGRRNPLISPLYDDMETLARVAPENSLPPALFLCGTEDPLLDDTLLMSLKWMISGSEAVVKIYPGVPHAFTVFPGFKPGEEAIAVALQFAKEKLDARTVL</sequence>
<dbReference type="GeneID" id="27725393"/>